<evidence type="ECO:0000256" key="6">
    <source>
        <dbReference type="PROSITE-ProRule" id="PRU00024"/>
    </source>
</evidence>
<sequence length="563" mass="63899">MAQVRSSPNELSCLICQQLLKEPLTISCGHTYCMGCINQHWKEDNCFGIYSCPTCTEVFKSRPGVNQKRNPANMEEKVKKTGPQASPPPCYAGPGDVECSACVGKKHKAVKTCLMCLASYCETHLQLHDSLAFKNHKLINVIKGLQEKICSHHNKVLEIYCCTDQQCICYLCTVNNHKYHDTVIPAKARNEKQVNLLSSQREINQRIQEREKELHELRKAMQSLKVHSNCAAVEDSERIFNEMIRYIERRHSMVKQLIRDREQAAESQAKGLLEKLEKEIAELRRRNGEIEQLSCTEDDINFLQNFQPLCVPHVSRDLPTITVKPNCYFDDVREVVLNLREQLENICKDELTFSIVLPLAPQTREEFLTYACKLTLDPATANACISLSDGNRHATGGYACSYPAHPERFDSWPQVLSKEDLSGCCYWEVEWAGEGGVDIAVSYKEISRKGKGNESKFGCNAKSWSLYCSPSTCSFRHNNNETPVHGLPSSRVGVFLDHREGILSFYSVSDTMTLLHRMQTKFTKPLHLGCSIYSHSNEIPIMIIIKETSRSHVNSTVILKPFL</sequence>
<dbReference type="STRING" id="1676925.ENSPKIP00000021856"/>
<dbReference type="PANTHER" id="PTHR25465:SF5">
    <property type="entry name" value="E3 UBIQUITIN_ISG15 LIGASE TRIM25-RELATED"/>
    <property type="match status" value="1"/>
</dbReference>
<dbReference type="PROSITE" id="PS00518">
    <property type="entry name" value="ZF_RING_1"/>
    <property type="match status" value="1"/>
</dbReference>
<name>A0A3B3RVT5_9TELE</name>
<dbReference type="SUPFAM" id="SSF57845">
    <property type="entry name" value="B-box zinc-binding domain"/>
    <property type="match status" value="1"/>
</dbReference>
<dbReference type="SUPFAM" id="SSF57850">
    <property type="entry name" value="RING/U-box"/>
    <property type="match status" value="1"/>
</dbReference>
<dbReference type="AlphaFoldDB" id="A0A3B3RVT5"/>
<dbReference type="InterPro" id="IPR001841">
    <property type="entry name" value="Znf_RING"/>
</dbReference>
<evidence type="ECO:0000313" key="13">
    <source>
        <dbReference type="Proteomes" id="UP000261540"/>
    </source>
</evidence>
<protein>
    <recommendedName>
        <fullName evidence="14">Tripartite motif-containing protein 16-like</fullName>
    </recommendedName>
</protein>
<evidence type="ECO:0000259" key="9">
    <source>
        <dbReference type="PROSITE" id="PS50089"/>
    </source>
</evidence>
<evidence type="ECO:0000256" key="2">
    <source>
        <dbReference type="ARBA" id="ARBA00022723"/>
    </source>
</evidence>
<dbReference type="PANTHER" id="PTHR25465">
    <property type="entry name" value="B-BOX DOMAIN CONTAINING"/>
    <property type="match status" value="1"/>
</dbReference>
<reference evidence="12" key="1">
    <citation type="submission" date="2025-08" db="UniProtKB">
        <authorList>
            <consortium name="Ensembl"/>
        </authorList>
    </citation>
    <scope>IDENTIFICATION</scope>
</reference>
<dbReference type="Gene3D" id="4.10.830.40">
    <property type="match status" value="1"/>
</dbReference>
<evidence type="ECO:0008006" key="14">
    <source>
        <dbReference type="Google" id="ProtNLM"/>
    </source>
</evidence>
<dbReference type="InterPro" id="IPR006574">
    <property type="entry name" value="PRY"/>
</dbReference>
<feature type="domain" description="B box-type" evidence="10">
    <location>
        <begin position="145"/>
        <end position="186"/>
    </location>
</feature>
<feature type="domain" description="B30.2/SPRY" evidence="11">
    <location>
        <begin position="354"/>
        <end position="548"/>
    </location>
</feature>
<keyword evidence="7" id="KW-0175">Coiled coil</keyword>
<dbReference type="PROSITE" id="PS50089">
    <property type="entry name" value="ZF_RING_2"/>
    <property type="match status" value="1"/>
</dbReference>
<keyword evidence="5" id="KW-0391">Immunity</keyword>
<evidence type="ECO:0000256" key="7">
    <source>
        <dbReference type="SAM" id="Coils"/>
    </source>
</evidence>
<evidence type="ECO:0000256" key="5">
    <source>
        <dbReference type="ARBA" id="ARBA00022859"/>
    </source>
</evidence>
<dbReference type="PROSITE" id="PS50119">
    <property type="entry name" value="ZF_BBOX"/>
    <property type="match status" value="1"/>
</dbReference>
<dbReference type="InterPro" id="IPR051051">
    <property type="entry name" value="E3_ubiq-ligase_TRIM/RNF"/>
</dbReference>
<dbReference type="InterPro" id="IPR058030">
    <property type="entry name" value="TRIM8/14/16/25/29/45/65_CC"/>
</dbReference>
<dbReference type="Pfam" id="PF25600">
    <property type="entry name" value="TRIM_CC"/>
    <property type="match status" value="1"/>
</dbReference>
<dbReference type="InterPro" id="IPR013083">
    <property type="entry name" value="Znf_RING/FYVE/PHD"/>
</dbReference>
<dbReference type="SMART" id="SM00449">
    <property type="entry name" value="SPRY"/>
    <property type="match status" value="1"/>
</dbReference>
<dbReference type="PROSITE" id="PS50188">
    <property type="entry name" value="B302_SPRY"/>
    <property type="match status" value="1"/>
</dbReference>
<dbReference type="SUPFAM" id="SSF49899">
    <property type="entry name" value="Concanavalin A-like lectins/glucanases"/>
    <property type="match status" value="1"/>
</dbReference>
<dbReference type="Pfam" id="PF15227">
    <property type="entry name" value="zf-C3HC4_4"/>
    <property type="match status" value="1"/>
</dbReference>
<evidence type="ECO:0000256" key="3">
    <source>
        <dbReference type="ARBA" id="ARBA00022771"/>
    </source>
</evidence>
<dbReference type="GO" id="GO:0005737">
    <property type="term" value="C:cytoplasm"/>
    <property type="evidence" value="ECO:0007669"/>
    <property type="project" value="UniProtKB-ARBA"/>
</dbReference>
<dbReference type="SMART" id="SM00589">
    <property type="entry name" value="PRY"/>
    <property type="match status" value="1"/>
</dbReference>
<dbReference type="Gene3D" id="3.30.40.10">
    <property type="entry name" value="Zinc/RING finger domain, C3HC4 (zinc finger)"/>
    <property type="match status" value="1"/>
</dbReference>
<keyword evidence="4" id="KW-0862">Zinc</keyword>
<dbReference type="Gene3D" id="3.30.160.60">
    <property type="entry name" value="Classic Zinc Finger"/>
    <property type="match status" value="1"/>
</dbReference>
<dbReference type="CDD" id="cd19769">
    <property type="entry name" value="Bbox2_TRIM16-like"/>
    <property type="match status" value="1"/>
</dbReference>
<keyword evidence="1" id="KW-0399">Innate immunity</keyword>
<keyword evidence="3 6" id="KW-0863">Zinc-finger</keyword>
<proteinExistence type="predicted"/>
<accession>A0A3B3RVT5</accession>
<dbReference type="InterPro" id="IPR001870">
    <property type="entry name" value="B30.2/SPRY"/>
</dbReference>
<dbReference type="InterPro" id="IPR000315">
    <property type="entry name" value="Znf_B-box"/>
</dbReference>
<dbReference type="Pfam" id="PF00643">
    <property type="entry name" value="zf-B_box"/>
    <property type="match status" value="1"/>
</dbReference>
<evidence type="ECO:0000256" key="4">
    <source>
        <dbReference type="ARBA" id="ARBA00022833"/>
    </source>
</evidence>
<feature type="region of interest" description="Disordered" evidence="8">
    <location>
        <begin position="66"/>
        <end position="85"/>
    </location>
</feature>
<dbReference type="InterPro" id="IPR043136">
    <property type="entry name" value="B30.2/SPRY_sf"/>
</dbReference>
<reference evidence="12" key="2">
    <citation type="submission" date="2025-09" db="UniProtKB">
        <authorList>
            <consortium name="Ensembl"/>
        </authorList>
    </citation>
    <scope>IDENTIFICATION</scope>
</reference>
<evidence type="ECO:0000313" key="12">
    <source>
        <dbReference type="Ensembl" id="ENSPKIP00000021856.1"/>
    </source>
</evidence>
<evidence type="ECO:0000256" key="1">
    <source>
        <dbReference type="ARBA" id="ARBA00022588"/>
    </source>
</evidence>
<dbReference type="SMART" id="SM00336">
    <property type="entry name" value="BBOX"/>
    <property type="match status" value="1"/>
</dbReference>
<keyword evidence="2" id="KW-0479">Metal-binding</keyword>
<dbReference type="GeneTree" id="ENSGT01150000286899"/>
<feature type="coiled-coil region" evidence="7">
    <location>
        <begin position="259"/>
        <end position="293"/>
    </location>
</feature>
<dbReference type="InterPro" id="IPR013320">
    <property type="entry name" value="ConA-like_dom_sf"/>
</dbReference>
<dbReference type="InterPro" id="IPR003879">
    <property type="entry name" value="Butyrophylin_SPRY"/>
</dbReference>
<organism evidence="12 13">
    <name type="scientific">Paramormyrops kingsleyae</name>
    <dbReference type="NCBI Taxonomy" id="1676925"/>
    <lineage>
        <taxon>Eukaryota</taxon>
        <taxon>Metazoa</taxon>
        <taxon>Chordata</taxon>
        <taxon>Craniata</taxon>
        <taxon>Vertebrata</taxon>
        <taxon>Euteleostomi</taxon>
        <taxon>Actinopterygii</taxon>
        <taxon>Neopterygii</taxon>
        <taxon>Teleostei</taxon>
        <taxon>Osteoglossocephala</taxon>
        <taxon>Osteoglossomorpha</taxon>
        <taxon>Osteoglossiformes</taxon>
        <taxon>Mormyridae</taxon>
        <taxon>Paramormyrops</taxon>
    </lineage>
</organism>
<dbReference type="GO" id="GO:0045087">
    <property type="term" value="P:innate immune response"/>
    <property type="evidence" value="ECO:0007669"/>
    <property type="project" value="UniProtKB-KW"/>
</dbReference>
<dbReference type="Pfam" id="PF13765">
    <property type="entry name" value="PRY"/>
    <property type="match status" value="1"/>
</dbReference>
<dbReference type="Gene3D" id="2.60.120.920">
    <property type="match status" value="1"/>
</dbReference>
<evidence type="ECO:0000259" key="10">
    <source>
        <dbReference type="PROSITE" id="PS50119"/>
    </source>
</evidence>
<dbReference type="GO" id="GO:0008270">
    <property type="term" value="F:zinc ion binding"/>
    <property type="evidence" value="ECO:0007669"/>
    <property type="project" value="UniProtKB-KW"/>
</dbReference>
<dbReference type="Proteomes" id="UP000261540">
    <property type="component" value="Unplaced"/>
</dbReference>
<dbReference type="CDD" id="cd16040">
    <property type="entry name" value="SPRY_PRY_SNTX"/>
    <property type="match status" value="1"/>
</dbReference>
<keyword evidence="13" id="KW-1185">Reference proteome</keyword>
<evidence type="ECO:0000256" key="8">
    <source>
        <dbReference type="SAM" id="MobiDB-lite"/>
    </source>
</evidence>
<dbReference type="InterPro" id="IPR003877">
    <property type="entry name" value="SPRY_dom"/>
</dbReference>
<dbReference type="PRINTS" id="PR01407">
    <property type="entry name" value="BUTYPHLNCDUF"/>
</dbReference>
<evidence type="ECO:0000259" key="11">
    <source>
        <dbReference type="PROSITE" id="PS50188"/>
    </source>
</evidence>
<dbReference type="SMART" id="SM00184">
    <property type="entry name" value="RING"/>
    <property type="match status" value="1"/>
</dbReference>
<dbReference type="Pfam" id="PF00622">
    <property type="entry name" value="SPRY"/>
    <property type="match status" value="1"/>
</dbReference>
<dbReference type="InterPro" id="IPR017907">
    <property type="entry name" value="Znf_RING_CS"/>
</dbReference>
<feature type="domain" description="RING-type" evidence="9">
    <location>
        <begin position="13"/>
        <end position="56"/>
    </location>
</feature>
<dbReference type="Ensembl" id="ENSPKIT00000002500.1">
    <property type="protein sequence ID" value="ENSPKIP00000021856.1"/>
    <property type="gene ID" value="ENSPKIG00000005063.1"/>
</dbReference>
<feature type="coiled-coil region" evidence="7">
    <location>
        <begin position="200"/>
        <end position="227"/>
    </location>
</feature>